<feature type="region of interest" description="Disordered" evidence="1">
    <location>
        <begin position="572"/>
        <end position="626"/>
    </location>
</feature>
<dbReference type="EMBL" id="JBHLSV010000010">
    <property type="protein sequence ID" value="MFC0674293.1"/>
    <property type="molecule type" value="Genomic_DNA"/>
</dbReference>
<evidence type="ECO:0000313" key="4">
    <source>
        <dbReference type="EMBL" id="MFC0674293.1"/>
    </source>
</evidence>
<organism evidence="4 5">
    <name type="scientific">Brachybacterium hainanense</name>
    <dbReference type="NCBI Taxonomy" id="1541174"/>
    <lineage>
        <taxon>Bacteria</taxon>
        <taxon>Bacillati</taxon>
        <taxon>Actinomycetota</taxon>
        <taxon>Actinomycetes</taxon>
        <taxon>Micrococcales</taxon>
        <taxon>Dermabacteraceae</taxon>
        <taxon>Brachybacterium</taxon>
    </lineage>
</organism>
<protein>
    <submittedName>
        <fullName evidence="4">WYL domain-containing protein</fullName>
    </submittedName>
</protein>
<dbReference type="InterPro" id="IPR026881">
    <property type="entry name" value="WYL_dom"/>
</dbReference>
<name>A0ABV6REK0_9MICO</name>
<dbReference type="PROSITE" id="PS52050">
    <property type="entry name" value="WYL"/>
    <property type="match status" value="2"/>
</dbReference>
<dbReference type="PANTHER" id="PTHR34580">
    <property type="match status" value="1"/>
</dbReference>
<sequence length="713" mass="76423">MASRNVERLLNVIMTIGSRPRRGIDRATLFAAIPEYADAATDEAAEKMFERDKAAIRELGLPLRTERYDAWDENAVRYRLDADTSGADLHLSEGEYTVLLAASRAWDDAAAGGAARRVRAKLLSQGLDADADLLRRTPRGSVESLPVLGPLLEAVTSANRVSFAYRTADGRAATRRLEPWVVAVHEGHWYVQGYDLDRAGERVFKASRIESYPQIGAPSTHPREPASSLARSLAGVRADDDTARAHLRVEPFKALALRDAAGAPPAAEEVVLPSMPRSAALRQVRAEARWITLEEPGTWREALADVYEEIGARHRRSPDLAQIDEAPVRRAPRIRRPTSGADHLSRLVSLASYVLARGEVEIAELLAEFGISRKELVADLQVLFVCGDFATGWEQDLIEAEWDDRFVRVRNAEALRRPLSLTASEASALLAGLAALEPVAGEEAQLLASAREKLRARVGTAGADAALGSETVPAVEQPGPGERRGSEDAGGRSPGGRSRADAILDALTAAIREERSVVIRYSPPERAGTSVRPVRPLRVESDAGRAYLRADCALAQDVRLFRLDRIVEILPPGTSPIRDSTSTSGPDFPAGSATEPSTSASGWDSGAALGGDRGASRDTGAPPDSGRLEEDVWLHLDAPALWIAEAFSAGELREAASGGTLALLSRPVRGALVSAVMEAAGAAEVLAPASLRDLIVTRAEEAGARHRTAEPLG</sequence>
<comment type="caution">
    <text evidence="4">The sequence shown here is derived from an EMBL/GenBank/DDBJ whole genome shotgun (WGS) entry which is preliminary data.</text>
</comment>
<dbReference type="RefSeq" id="WP_376980245.1">
    <property type="nucleotide sequence ID" value="NZ_JBHLSV010000010.1"/>
</dbReference>
<feature type="domain" description="WYL" evidence="2">
    <location>
        <begin position="503"/>
        <end position="569"/>
    </location>
</feature>
<evidence type="ECO:0000259" key="2">
    <source>
        <dbReference type="Pfam" id="PF13280"/>
    </source>
</evidence>
<feature type="region of interest" description="Disordered" evidence="1">
    <location>
        <begin position="467"/>
        <end position="499"/>
    </location>
</feature>
<dbReference type="PANTHER" id="PTHR34580:SF1">
    <property type="entry name" value="PROTEIN PAFC"/>
    <property type="match status" value="1"/>
</dbReference>
<dbReference type="Proteomes" id="UP001589793">
    <property type="component" value="Unassembled WGS sequence"/>
</dbReference>
<keyword evidence="5" id="KW-1185">Reference proteome</keyword>
<evidence type="ECO:0000259" key="3">
    <source>
        <dbReference type="Pfam" id="PF19187"/>
    </source>
</evidence>
<dbReference type="Pfam" id="PF19187">
    <property type="entry name" value="HTH_PafC"/>
    <property type="match status" value="1"/>
</dbReference>
<feature type="domain" description="PafC HTH" evidence="3">
    <location>
        <begin position="342"/>
        <end position="456"/>
    </location>
</feature>
<dbReference type="InterPro" id="IPR051534">
    <property type="entry name" value="CBASS_pafABC_assoc_protein"/>
</dbReference>
<evidence type="ECO:0000313" key="5">
    <source>
        <dbReference type="Proteomes" id="UP001589793"/>
    </source>
</evidence>
<feature type="compositionally biased region" description="Basic and acidic residues" evidence="1">
    <location>
        <begin position="481"/>
        <end position="490"/>
    </location>
</feature>
<dbReference type="Pfam" id="PF13280">
    <property type="entry name" value="WYL"/>
    <property type="match status" value="2"/>
</dbReference>
<reference evidence="4 5" key="1">
    <citation type="submission" date="2024-09" db="EMBL/GenBank/DDBJ databases">
        <authorList>
            <person name="Sun Q."/>
            <person name="Mori K."/>
        </authorList>
    </citation>
    <scope>NUCLEOTIDE SEQUENCE [LARGE SCALE GENOMIC DNA]</scope>
    <source>
        <strain evidence="4 5">CICC 10874</strain>
    </source>
</reference>
<gene>
    <name evidence="4" type="ORF">ACFFF6_10045</name>
</gene>
<evidence type="ECO:0000256" key="1">
    <source>
        <dbReference type="SAM" id="MobiDB-lite"/>
    </source>
</evidence>
<dbReference type="InterPro" id="IPR043839">
    <property type="entry name" value="PafC_HTH"/>
</dbReference>
<accession>A0ABV6REK0</accession>
<proteinExistence type="predicted"/>
<feature type="domain" description="WYL" evidence="2">
    <location>
        <begin position="147"/>
        <end position="211"/>
    </location>
</feature>